<sequence length="56" mass="6479">MAKYTINRGSSHPKQIEADTYRLVDGFFWFYDEKNNSVLTYKAEAVSSIWLEADAT</sequence>
<accession>A0ABV3LGV3</accession>
<dbReference type="EMBL" id="JBFBMH010000010">
    <property type="protein sequence ID" value="MEW1975144.1"/>
    <property type="molecule type" value="Genomic_DNA"/>
</dbReference>
<dbReference type="RefSeq" id="WP_234001884.1">
    <property type="nucleotide sequence ID" value="NZ_JAJVKR010000033.1"/>
</dbReference>
<name>A0ABV3LGV3_9MICO</name>
<organism evidence="1 2">
    <name type="scientific">Microbacterium profundi</name>
    <dbReference type="NCBI Taxonomy" id="450380"/>
    <lineage>
        <taxon>Bacteria</taxon>
        <taxon>Bacillati</taxon>
        <taxon>Actinomycetota</taxon>
        <taxon>Actinomycetes</taxon>
        <taxon>Micrococcales</taxon>
        <taxon>Microbacteriaceae</taxon>
        <taxon>Microbacterium</taxon>
    </lineage>
</organism>
<keyword evidence="2" id="KW-1185">Reference proteome</keyword>
<dbReference type="Proteomes" id="UP001553715">
    <property type="component" value="Unassembled WGS sequence"/>
</dbReference>
<gene>
    <name evidence="1" type="ORF">AB0301_08730</name>
</gene>
<proteinExistence type="predicted"/>
<protein>
    <submittedName>
        <fullName evidence="1">Uncharacterized protein</fullName>
    </submittedName>
</protein>
<reference evidence="1 2" key="1">
    <citation type="submission" date="2024-06" db="EMBL/GenBank/DDBJ databases">
        <title>The Natural Products Discovery Center: Release of the First 8490 Sequenced Strains for Exploring Actinobacteria Biosynthetic Diversity.</title>
        <authorList>
            <person name="Kalkreuter E."/>
            <person name="Kautsar S.A."/>
            <person name="Yang D."/>
            <person name="Bader C.D."/>
            <person name="Teijaro C.N."/>
            <person name="Fluegel L."/>
            <person name="Davis C.M."/>
            <person name="Simpson J.R."/>
            <person name="Lauterbach L."/>
            <person name="Steele A.D."/>
            <person name="Gui C."/>
            <person name="Meng S."/>
            <person name="Li G."/>
            <person name="Viehrig K."/>
            <person name="Ye F."/>
            <person name="Su P."/>
            <person name="Kiefer A.F."/>
            <person name="Nichols A."/>
            <person name="Cepeda A.J."/>
            <person name="Yan W."/>
            <person name="Fan B."/>
            <person name="Jiang Y."/>
            <person name="Adhikari A."/>
            <person name="Zheng C.-J."/>
            <person name="Schuster L."/>
            <person name="Cowan T.M."/>
            <person name="Smanski M.J."/>
            <person name="Chevrette M.G."/>
            <person name="De Carvalho L.P.S."/>
            <person name="Shen B."/>
        </authorList>
    </citation>
    <scope>NUCLEOTIDE SEQUENCE [LARGE SCALE GENOMIC DNA]</scope>
    <source>
        <strain evidence="1 2">NPDC077434</strain>
    </source>
</reference>
<evidence type="ECO:0000313" key="1">
    <source>
        <dbReference type="EMBL" id="MEW1975144.1"/>
    </source>
</evidence>
<evidence type="ECO:0000313" key="2">
    <source>
        <dbReference type="Proteomes" id="UP001553715"/>
    </source>
</evidence>
<comment type="caution">
    <text evidence="1">The sequence shown here is derived from an EMBL/GenBank/DDBJ whole genome shotgun (WGS) entry which is preliminary data.</text>
</comment>